<dbReference type="RefSeq" id="WP_219344508.1">
    <property type="nucleotide sequence ID" value="NZ_CP035676.1"/>
</dbReference>
<dbReference type="InterPro" id="IPR013131">
    <property type="entry name" value="Mannitol_DH_N"/>
</dbReference>
<dbReference type="NCBIfam" id="NF011611">
    <property type="entry name" value="PRK15037.1"/>
    <property type="match status" value="1"/>
</dbReference>
<dbReference type="FunFam" id="3.40.50.720:FF:000129">
    <property type="entry name" value="D-mannonate oxidoreductase"/>
    <property type="match status" value="1"/>
</dbReference>
<dbReference type="PANTHER" id="PTHR43362:SF4">
    <property type="entry name" value="MANNITOL DEHYDROGENASE"/>
    <property type="match status" value="1"/>
</dbReference>
<comment type="similarity">
    <text evidence="3">Belongs to the mannitol dehydrogenase family. UxuB subfamily.</text>
</comment>
<evidence type="ECO:0000259" key="5">
    <source>
        <dbReference type="Pfam" id="PF08125"/>
    </source>
</evidence>
<dbReference type="InterPro" id="IPR023027">
    <property type="entry name" value="Mannitol_DH_CS"/>
</dbReference>
<dbReference type="EMBL" id="CP035676">
    <property type="protein sequence ID" value="QXY85490.1"/>
    <property type="molecule type" value="Genomic_DNA"/>
</dbReference>
<dbReference type="InterPro" id="IPR013118">
    <property type="entry name" value="Mannitol_DH_C"/>
</dbReference>
<evidence type="ECO:0000259" key="4">
    <source>
        <dbReference type="Pfam" id="PF01232"/>
    </source>
</evidence>
<dbReference type="AlphaFoldDB" id="A0A8F8FM70"/>
<feature type="domain" description="Mannitol dehydrogenase C-terminal" evidence="5">
    <location>
        <begin position="280"/>
        <end position="471"/>
    </location>
</feature>
<dbReference type="Pfam" id="PF08125">
    <property type="entry name" value="Mannitol_dh_C"/>
    <property type="match status" value="1"/>
</dbReference>
<keyword evidence="2" id="KW-0520">NAD</keyword>
<accession>A0A8F8FM70</accession>
<evidence type="ECO:0000256" key="3">
    <source>
        <dbReference type="ARBA" id="ARBA00061451"/>
    </source>
</evidence>
<protein>
    <submittedName>
        <fullName evidence="6">Mannitol dehydrogenase family protein</fullName>
    </submittedName>
</protein>
<dbReference type="PANTHER" id="PTHR43362">
    <property type="entry name" value="MANNITOL DEHYDROGENASE DSF1-RELATED"/>
    <property type="match status" value="1"/>
</dbReference>
<organism evidence="6">
    <name type="scientific">Salmonella bongori</name>
    <dbReference type="NCBI Taxonomy" id="54736"/>
    <lineage>
        <taxon>Bacteria</taxon>
        <taxon>Pseudomonadati</taxon>
        <taxon>Pseudomonadota</taxon>
        <taxon>Gammaproteobacteria</taxon>
        <taxon>Enterobacterales</taxon>
        <taxon>Enterobacteriaceae</taxon>
        <taxon>Salmonella</taxon>
    </lineage>
</organism>
<evidence type="ECO:0000256" key="1">
    <source>
        <dbReference type="ARBA" id="ARBA00023002"/>
    </source>
</evidence>
<keyword evidence="1" id="KW-0560">Oxidoreductase</keyword>
<sequence length="488" mass="53654">MQNKLLSAKATLPSYDRSHLVTRIVHLGFGAFHRAHQGVYTDILAAEHNSDWGYCEVNLIGGEQQIADLKQQDNLYTVAEMSADAWTARVVGVVKSALHAQVDGLETLLAAMCEPQVAIVSLTITEKGYCHSPATGQLMLDHPAIAADLQNPHQPKSAPGVVVEALARRKAAGLPAFTVMSCDNMPENGHVMRNVVLAYAQAVDAELAKWIEQNVTFPSTMVDRIVPAVTPETLDKIEQLTGVRDPAGVACEPFRQWVIEDNFVAGRPAWEKAGAELVADVLPFEEMKLRMLNGSHSFLAYLGYLAGYQHINDCMGDENYRLAARALMLQEQAPTLKVKGVDLARYADQLIERYSNPALRHRTWQIAMDGSQKLPQRMLDSVRWHLANHSDFDLLALGVAGWMRYVGGVDEQGKAIDVSDPLLPVIQRAVANSEEGASRVEALLGITEIFSTDLPQSVLFTQKVKTAYDKLLTYGAKASVAKYAERLK</sequence>
<feature type="domain" description="Mannitol dehydrogenase N-terminal" evidence="4">
    <location>
        <begin position="23"/>
        <end position="272"/>
    </location>
</feature>
<gene>
    <name evidence="6" type="ORF">EWI73_16930</name>
</gene>
<dbReference type="Pfam" id="PF01232">
    <property type="entry name" value="Mannitol_dh"/>
    <property type="match status" value="1"/>
</dbReference>
<dbReference type="GO" id="GO:0019594">
    <property type="term" value="P:mannitol metabolic process"/>
    <property type="evidence" value="ECO:0007669"/>
    <property type="project" value="InterPro"/>
</dbReference>
<proteinExistence type="inferred from homology"/>
<reference evidence="6" key="1">
    <citation type="submission" date="2019-02" db="EMBL/GenBank/DDBJ databases">
        <title>Average Nucleotide Identity (ANI) for Rapid Identification of Enteric Bacteria using Whole Genome Sequence (WGS).</title>
        <authorList>
            <person name="Dinsmore B."/>
            <person name="Lane C."/>
            <person name="Rowe L."/>
        </authorList>
    </citation>
    <scope>NUCLEOTIDE SEQUENCE</scope>
    <source>
        <strain evidence="6">04-0440</strain>
    </source>
</reference>
<dbReference type="InterPro" id="IPR050988">
    <property type="entry name" value="Mannitol_DH/Oxidoreductase"/>
</dbReference>
<evidence type="ECO:0000313" key="6">
    <source>
        <dbReference type="EMBL" id="QXY85490.1"/>
    </source>
</evidence>
<dbReference type="GO" id="GO:0016616">
    <property type="term" value="F:oxidoreductase activity, acting on the CH-OH group of donors, NAD or NADP as acceptor"/>
    <property type="evidence" value="ECO:0007669"/>
    <property type="project" value="TreeGrafter"/>
</dbReference>
<name>A0A8F8FM70_SALBN</name>
<evidence type="ECO:0000256" key="2">
    <source>
        <dbReference type="ARBA" id="ARBA00023027"/>
    </source>
</evidence>
<dbReference type="PROSITE" id="PS00974">
    <property type="entry name" value="MANNITOL_DHGENASE"/>
    <property type="match status" value="1"/>
</dbReference>